<dbReference type="AlphaFoldDB" id="A0A8S1RNT5"/>
<gene>
    <name evidence="2" type="ORF">PSON_ATCC_30995.1.T1880001</name>
</gene>
<dbReference type="Proteomes" id="UP000692954">
    <property type="component" value="Unassembled WGS sequence"/>
</dbReference>
<name>A0A8S1RNT5_9CILI</name>
<evidence type="ECO:0000313" key="2">
    <source>
        <dbReference type="EMBL" id="CAD8128374.1"/>
    </source>
</evidence>
<evidence type="ECO:0000313" key="3">
    <source>
        <dbReference type="Proteomes" id="UP000692954"/>
    </source>
</evidence>
<keyword evidence="1" id="KW-1133">Transmembrane helix</keyword>
<evidence type="ECO:0000256" key="1">
    <source>
        <dbReference type="SAM" id="Phobius"/>
    </source>
</evidence>
<reference evidence="2" key="1">
    <citation type="submission" date="2021-01" db="EMBL/GenBank/DDBJ databases">
        <authorList>
            <consortium name="Genoscope - CEA"/>
            <person name="William W."/>
        </authorList>
    </citation>
    <scope>NUCLEOTIDE SEQUENCE</scope>
</reference>
<protein>
    <recommendedName>
        <fullName evidence="4">Transmembrane protein</fullName>
    </recommendedName>
</protein>
<organism evidence="2 3">
    <name type="scientific">Paramecium sonneborni</name>
    <dbReference type="NCBI Taxonomy" id="65129"/>
    <lineage>
        <taxon>Eukaryota</taxon>
        <taxon>Sar</taxon>
        <taxon>Alveolata</taxon>
        <taxon>Ciliophora</taxon>
        <taxon>Intramacronucleata</taxon>
        <taxon>Oligohymenophorea</taxon>
        <taxon>Peniculida</taxon>
        <taxon>Parameciidae</taxon>
        <taxon>Paramecium</taxon>
    </lineage>
</organism>
<accession>A0A8S1RNT5</accession>
<keyword evidence="3" id="KW-1185">Reference proteome</keyword>
<keyword evidence="1" id="KW-0812">Transmembrane</keyword>
<keyword evidence="1" id="KW-0472">Membrane</keyword>
<evidence type="ECO:0008006" key="4">
    <source>
        <dbReference type="Google" id="ProtNLM"/>
    </source>
</evidence>
<feature type="transmembrane region" description="Helical" evidence="1">
    <location>
        <begin position="120"/>
        <end position="139"/>
    </location>
</feature>
<comment type="caution">
    <text evidence="2">The sequence shown here is derived from an EMBL/GenBank/DDBJ whole genome shotgun (WGS) entry which is preliminary data.</text>
</comment>
<feature type="transmembrane region" description="Helical" evidence="1">
    <location>
        <begin position="44"/>
        <end position="61"/>
    </location>
</feature>
<proteinExistence type="predicted"/>
<dbReference type="EMBL" id="CAJJDN010000188">
    <property type="protein sequence ID" value="CAD8128374.1"/>
    <property type="molecule type" value="Genomic_DNA"/>
</dbReference>
<sequence>MINLSQFNIRNKLTQIQGLLVQLKNNQCLIKFFQKDIYIEKNQILLDFFIIEIINIFYYALKNNLKNGTSQVIVEFQNLIQIQEQYQEVTHQQQYILLMIQYQLRVNKILSYWIMMITKSYSYCVVYNYLIIIIYIFNIKNQFYKNQIKPKHSQTQIRTQFNFIIAQLELILNKNCDFAITEFMGIFLIKQIL</sequence>